<evidence type="ECO:0000256" key="1">
    <source>
        <dbReference type="SAM" id="Phobius"/>
    </source>
</evidence>
<proteinExistence type="predicted"/>
<name>A0A562M2P6_9GAMM</name>
<dbReference type="EMBL" id="VLKP01000001">
    <property type="protein sequence ID" value="TWI14215.1"/>
    <property type="molecule type" value="Genomic_DNA"/>
</dbReference>
<feature type="transmembrane region" description="Helical" evidence="1">
    <location>
        <begin position="35"/>
        <end position="56"/>
    </location>
</feature>
<dbReference type="AlphaFoldDB" id="A0A562M2P6"/>
<dbReference type="PROSITE" id="PS00409">
    <property type="entry name" value="PROKAR_NTER_METHYL"/>
    <property type="match status" value="1"/>
</dbReference>
<keyword evidence="1" id="KW-0812">Transmembrane</keyword>
<evidence type="ECO:0000313" key="3">
    <source>
        <dbReference type="Proteomes" id="UP000316471"/>
    </source>
</evidence>
<organism evidence="2 3">
    <name type="scientific">Aerolutibacter ruishenii</name>
    <dbReference type="NCBI Taxonomy" id="686800"/>
    <lineage>
        <taxon>Bacteria</taxon>
        <taxon>Pseudomonadati</taxon>
        <taxon>Pseudomonadota</taxon>
        <taxon>Gammaproteobacteria</taxon>
        <taxon>Lysobacterales</taxon>
        <taxon>Lysobacteraceae</taxon>
        <taxon>Aerolutibacter</taxon>
    </lineage>
</organism>
<accession>A0A562M2P6</accession>
<evidence type="ECO:0000313" key="2">
    <source>
        <dbReference type="EMBL" id="TWI14215.1"/>
    </source>
</evidence>
<protein>
    <submittedName>
        <fullName evidence="2">General secretion pathway protein J</fullName>
    </submittedName>
</protein>
<keyword evidence="3" id="KW-1185">Reference proteome</keyword>
<dbReference type="InterPro" id="IPR012902">
    <property type="entry name" value="N_methyl_site"/>
</dbReference>
<dbReference type="Proteomes" id="UP000316471">
    <property type="component" value="Unassembled WGS sequence"/>
</dbReference>
<gene>
    <name evidence="2" type="ORF">IP93_00210</name>
</gene>
<keyword evidence="1" id="KW-1133">Transmembrane helix</keyword>
<dbReference type="NCBIfam" id="TIGR02532">
    <property type="entry name" value="IV_pilin_GFxxxE"/>
    <property type="match status" value="1"/>
</dbReference>
<comment type="caution">
    <text evidence="2">The sequence shown here is derived from an EMBL/GenBank/DDBJ whole genome shotgun (WGS) entry which is preliminary data.</text>
</comment>
<sequence>MKMHGFDPAITHGARTFSRCGGGAARTAGFTLIEVLLATALLATALALAFATLSAATRTAGRGEALAQRSERERAVAGFLRKRLAAARPVAFGMDEETGESARFSGEPDRLRFVADLPDYLGRGGPYLHELAVADAEGQTALTLDLQLVLAGQAIAEDPPRPPEVLVEGLREATFRYRGLGAEGGLGEWQERWTSVAQLPLLVEVSLTDADGRKWAPLVVALPMASNVASPAVGESEMVTR</sequence>
<keyword evidence="1" id="KW-0472">Membrane</keyword>
<reference evidence="2 3" key="1">
    <citation type="journal article" date="2015" name="Stand. Genomic Sci.">
        <title>Genomic Encyclopedia of Bacterial and Archaeal Type Strains, Phase III: the genomes of soil and plant-associated and newly described type strains.</title>
        <authorList>
            <person name="Whitman W.B."/>
            <person name="Woyke T."/>
            <person name="Klenk H.P."/>
            <person name="Zhou Y."/>
            <person name="Lilburn T.G."/>
            <person name="Beck B.J."/>
            <person name="De Vos P."/>
            <person name="Vandamme P."/>
            <person name="Eisen J.A."/>
            <person name="Garrity G."/>
            <person name="Hugenholtz P."/>
            <person name="Kyrpides N.C."/>
        </authorList>
    </citation>
    <scope>NUCLEOTIDE SEQUENCE [LARGE SCALE GENOMIC DNA]</scope>
    <source>
        <strain evidence="2 3">CGMCC 1.10136</strain>
    </source>
</reference>